<comment type="caution">
    <text evidence="1">The sequence shown here is derived from an EMBL/GenBank/DDBJ whole genome shotgun (WGS) entry which is preliminary data.</text>
</comment>
<proteinExistence type="predicted"/>
<keyword evidence="1" id="KW-0396">Initiation factor</keyword>
<protein>
    <submittedName>
        <fullName evidence="1">Translation initiation factor IF-2</fullName>
    </submittedName>
</protein>
<accession>A0A6N8FWG8</accession>
<dbReference type="OrthoDB" id="464819at2"/>
<sequence>MGFADVSIAELATDYNLTVEEVFFLCERLGIAYKSSKTRLPLEDAKAIISHAIEKNNSDSQEEAAS</sequence>
<dbReference type="Proteomes" id="UP000441797">
    <property type="component" value="Unassembled WGS sequence"/>
</dbReference>
<keyword evidence="2" id="KW-1185">Reference proteome</keyword>
<gene>
    <name evidence="1" type="ORF">BWI75_11500</name>
</gene>
<dbReference type="RefSeq" id="WP_105218578.1">
    <property type="nucleotide sequence ID" value="NZ_CAWNSU010000128.1"/>
</dbReference>
<reference evidence="1 2" key="1">
    <citation type="journal article" date="2019" name="Front. Microbiol.">
        <title>Genomic Features for Desiccation Tolerance and Sugar Biosynthesis in the Extremophile Gloeocapsopsis sp. UTEX B3054.</title>
        <authorList>
            <person name="Urrejola C."/>
            <person name="Alcorta J."/>
            <person name="Salas L."/>
            <person name="Vasquez M."/>
            <person name="Polz M.F."/>
            <person name="Vicuna R."/>
            <person name="Diez B."/>
        </authorList>
    </citation>
    <scope>NUCLEOTIDE SEQUENCE [LARGE SCALE GENOMIC DNA]</scope>
    <source>
        <strain evidence="1 2">1H9</strain>
    </source>
</reference>
<dbReference type="AlphaFoldDB" id="A0A6N8FWG8"/>
<dbReference type="Gene3D" id="1.10.10.2480">
    <property type="match status" value="1"/>
</dbReference>
<evidence type="ECO:0000313" key="2">
    <source>
        <dbReference type="Proteomes" id="UP000441797"/>
    </source>
</evidence>
<dbReference type="EMBL" id="NAPY01000015">
    <property type="protein sequence ID" value="MUL36952.1"/>
    <property type="molecule type" value="Genomic_DNA"/>
</dbReference>
<keyword evidence="1" id="KW-0648">Protein biosynthesis</keyword>
<evidence type="ECO:0000313" key="1">
    <source>
        <dbReference type="EMBL" id="MUL36952.1"/>
    </source>
</evidence>
<name>A0A6N8FWG8_9CHRO</name>
<dbReference type="GO" id="GO:0003743">
    <property type="term" value="F:translation initiation factor activity"/>
    <property type="evidence" value="ECO:0007669"/>
    <property type="project" value="UniProtKB-KW"/>
</dbReference>
<organism evidence="1 2">
    <name type="scientific">Gloeocapsopsis dulcis AAB1 = 1H9</name>
    <dbReference type="NCBI Taxonomy" id="1433147"/>
    <lineage>
        <taxon>Bacteria</taxon>
        <taxon>Bacillati</taxon>
        <taxon>Cyanobacteriota</taxon>
        <taxon>Cyanophyceae</taxon>
        <taxon>Oscillatoriophycideae</taxon>
        <taxon>Chroococcales</taxon>
        <taxon>Chroococcaceae</taxon>
        <taxon>Gloeocapsopsis</taxon>
        <taxon>Gloeocapsopsis dulcis</taxon>
    </lineage>
</organism>